<evidence type="ECO:0000256" key="13">
    <source>
        <dbReference type="SAM" id="MobiDB-lite"/>
    </source>
</evidence>
<dbReference type="GO" id="GO:0005254">
    <property type="term" value="F:chloride channel activity"/>
    <property type="evidence" value="ECO:0007669"/>
    <property type="project" value="UniProtKB-KW"/>
</dbReference>
<keyword evidence="6 14" id="KW-1133">Transmembrane helix</keyword>
<feature type="transmembrane region" description="Helical" evidence="14">
    <location>
        <begin position="442"/>
        <end position="467"/>
    </location>
</feature>
<feature type="region of interest" description="Disordered" evidence="13">
    <location>
        <begin position="137"/>
        <end position="226"/>
    </location>
</feature>
<keyword evidence="5 14" id="KW-0812">Transmembrane</keyword>
<sequence length="691" mass="78158">MATATFAGPLPIPEEYGVTLAPLDETDPFQEISVWNQYDCTITIGEDYLKPAPFSASHRLERTNEFALRFGAPDDMIDLVAGSNEEQIDYVWGLVATSIFVAIFILVWSIVICVLRWTGYKRVGFLCGRFVRPPPPLIPRDEASQQLAGKEEEPLTSNDEENEEEQDKEQPVVEEARITSEISGEGMEVEEASVPVDESEHKLEQEVDEPLEKDELADEQSKSIKIENGSKQQEYREFCRRQDTRLKRTRIAVVVSAFLIIVNCILFCIYGNRYLAKSLGEVEVGLKKIRDLCFYGIKLIDLFVFRQTQVSSTNQGAMRTLDGICPLVRESLCESIEPTVSNCTFQDIPIVAESLEKLIGLIDNSKSYLFDELFKLRSDLQTLYDDVDQMLDNSFQLEWSYWVSFAFTLALGTQCVVIIWAVHMAHMGRGGKLFRFYRRNVVFPIFVFFVVMAFIFACCFIIAAVGASDWCINSPDPKVSFLLEKNQDYLDSVVFQYAMYYVNGCATELAPFLFSEQLNLLVNVLEGMGKFADTLRNVDPVEWNEACGTDVSLLAAVADGLERTSCLYGETLEDINELFWCRNWSPIYTTFMHQAICSDAQSGLAWVASTMFCILFFGFVVLFLRAGAFDVETSEEFAVGIRRFKRGCNRFFCGALGKDEKFASIIVPKDPKDGNAIDASSVVEEEEEYET</sequence>
<dbReference type="AlphaFoldDB" id="A0A7S3DNE4"/>
<comment type="subcellular location">
    <subcellularLocation>
        <location evidence="1">Cell membrane</location>
        <topology evidence="1">Multi-pass membrane protein</topology>
    </subcellularLocation>
</comment>
<accession>A0A7S3DNE4</accession>
<dbReference type="GO" id="GO:0005886">
    <property type="term" value="C:plasma membrane"/>
    <property type="evidence" value="ECO:0007669"/>
    <property type="project" value="UniProtKB-SubCell"/>
</dbReference>
<gene>
    <name evidence="15" type="ORF">APAL1065_LOCUS9843</name>
</gene>
<feature type="transmembrane region" description="Helical" evidence="14">
    <location>
        <begin position="90"/>
        <end position="115"/>
    </location>
</feature>
<evidence type="ECO:0000256" key="2">
    <source>
        <dbReference type="ARBA" id="ARBA00009849"/>
    </source>
</evidence>
<feature type="transmembrane region" description="Helical" evidence="14">
    <location>
        <begin position="251"/>
        <end position="272"/>
    </location>
</feature>
<protein>
    <submittedName>
        <fullName evidence="15">Uncharacterized protein</fullName>
    </submittedName>
</protein>
<evidence type="ECO:0000256" key="5">
    <source>
        <dbReference type="ARBA" id="ARBA00022692"/>
    </source>
</evidence>
<evidence type="ECO:0000313" key="15">
    <source>
        <dbReference type="EMBL" id="CAD9960941.1"/>
    </source>
</evidence>
<evidence type="ECO:0000256" key="4">
    <source>
        <dbReference type="ARBA" id="ARBA00022475"/>
    </source>
</evidence>
<feature type="compositionally biased region" description="Basic and acidic residues" evidence="13">
    <location>
        <begin position="139"/>
        <end position="153"/>
    </location>
</feature>
<dbReference type="GO" id="GO:0034707">
    <property type="term" value="C:chloride channel complex"/>
    <property type="evidence" value="ECO:0007669"/>
    <property type="project" value="UniProtKB-KW"/>
</dbReference>
<keyword evidence="12" id="KW-0407">Ion channel</keyword>
<evidence type="ECO:0000256" key="6">
    <source>
        <dbReference type="ARBA" id="ARBA00022989"/>
    </source>
</evidence>
<feature type="compositionally biased region" description="Basic and acidic residues" evidence="13">
    <location>
        <begin position="168"/>
        <end position="178"/>
    </location>
</feature>
<proteinExistence type="inferred from homology"/>
<comment type="similarity">
    <text evidence="2">Belongs to the tweety family.</text>
</comment>
<feature type="compositionally biased region" description="Acidic residues" evidence="13">
    <location>
        <begin position="206"/>
        <end position="218"/>
    </location>
</feature>
<feature type="transmembrane region" description="Helical" evidence="14">
    <location>
        <begin position="603"/>
        <end position="624"/>
    </location>
</feature>
<feature type="region of interest" description="Disordered" evidence="13">
    <location>
        <begin position="669"/>
        <end position="691"/>
    </location>
</feature>
<evidence type="ECO:0000256" key="11">
    <source>
        <dbReference type="ARBA" id="ARBA00023214"/>
    </source>
</evidence>
<evidence type="ECO:0000256" key="3">
    <source>
        <dbReference type="ARBA" id="ARBA00022448"/>
    </source>
</evidence>
<keyword evidence="7" id="KW-0406">Ion transport</keyword>
<organism evidence="15">
    <name type="scientific">Entomoneis paludosa</name>
    <dbReference type="NCBI Taxonomy" id="265537"/>
    <lineage>
        <taxon>Eukaryota</taxon>
        <taxon>Sar</taxon>
        <taxon>Stramenopiles</taxon>
        <taxon>Ochrophyta</taxon>
        <taxon>Bacillariophyta</taxon>
        <taxon>Bacillariophyceae</taxon>
        <taxon>Bacillariophycidae</taxon>
        <taxon>Entomoneidaceae</taxon>
        <taxon>Entomoneis</taxon>
    </lineage>
</organism>
<evidence type="ECO:0000256" key="1">
    <source>
        <dbReference type="ARBA" id="ARBA00004651"/>
    </source>
</evidence>
<dbReference type="PANTHER" id="PTHR12424:SF19">
    <property type="entry name" value="INTEGRASE ZINC-BINDING DOMAIN-CONTAINING PROTEIN"/>
    <property type="match status" value="1"/>
</dbReference>
<keyword evidence="11" id="KW-0868">Chloride</keyword>
<feature type="compositionally biased region" description="Acidic residues" evidence="13">
    <location>
        <begin position="158"/>
        <end position="167"/>
    </location>
</feature>
<evidence type="ECO:0000256" key="12">
    <source>
        <dbReference type="ARBA" id="ARBA00023303"/>
    </source>
</evidence>
<keyword evidence="4" id="KW-1003">Cell membrane</keyword>
<evidence type="ECO:0000256" key="8">
    <source>
        <dbReference type="ARBA" id="ARBA00023136"/>
    </source>
</evidence>
<feature type="transmembrane region" description="Helical" evidence="14">
    <location>
        <begin position="399"/>
        <end position="422"/>
    </location>
</feature>
<keyword evidence="10" id="KW-0325">Glycoprotein</keyword>
<keyword evidence="8 14" id="KW-0472">Membrane</keyword>
<dbReference type="PANTHER" id="PTHR12424">
    <property type="entry name" value="TWEETY-RELATED"/>
    <property type="match status" value="1"/>
</dbReference>
<dbReference type="EMBL" id="HBHT01014779">
    <property type="protein sequence ID" value="CAD9960941.1"/>
    <property type="molecule type" value="Transcribed_RNA"/>
</dbReference>
<evidence type="ECO:0000256" key="9">
    <source>
        <dbReference type="ARBA" id="ARBA00023173"/>
    </source>
</evidence>
<evidence type="ECO:0000256" key="14">
    <source>
        <dbReference type="SAM" id="Phobius"/>
    </source>
</evidence>
<reference evidence="15" key="1">
    <citation type="submission" date="2021-01" db="EMBL/GenBank/DDBJ databases">
        <authorList>
            <person name="Corre E."/>
            <person name="Pelletier E."/>
            <person name="Niang G."/>
            <person name="Scheremetjew M."/>
            <person name="Finn R."/>
            <person name="Kale V."/>
            <person name="Holt S."/>
            <person name="Cochrane G."/>
            <person name="Meng A."/>
            <person name="Brown T."/>
            <person name="Cohen L."/>
        </authorList>
    </citation>
    <scope>NUCLEOTIDE SEQUENCE</scope>
    <source>
        <strain evidence="15">CCMP125</strain>
    </source>
</reference>
<dbReference type="InterPro" id="IPR006990">
    <property type="entry name" value="Tweety"/>
</dbReference>
<evidence type="ECO:0000256" key="10">
    <source>
        <dbReference type="ARBA" id="ARBA00023180"/>
    </source>
</evidence>
<keyword evidence="3" id="KW-0813">Transport</keyword>
<keyword evidence="9" id="KW-0869">Chloride channel</keyword>
<name>A0A7S3DNE4_9STRA</name>
<evidence type="ECO:0000256" key="7">
    <source>
        <dbReference type="ARBA" id="ARBA00023065"/>
    </source>
</evidence>